<comment type="caution">
    <text evidence="2">The sequence shown here is derived from an EMBL/GenBank/DDBJ whole genome shotgun (WGS) entry which is preliminary data.</text>
</comment>
<accession>A0A328B4M3</accession>
<keyword evidence="3" id="KW-1185">Reference proteome</keyword>
<organism evidence="2 3">
    <name type="scientific">Phenylobacterium hankyongense</name>
    <dbReference type="NCBI Taxonomy" id="1813876"/>
    <lineage>
        <taxon>Bacteria</taxon>
        <taxon>Pseudomonadati</taxon>
        <taxon>Pseudomonadota</taxon>
        <taxon>Alphaproteobacteria</taxon>
        <taxon>Caulobacterales</taxon>
        <taxon>Caulobacteraceae</taxon>
        <taxon>Phenylobacterium</taxon>
    </lineage>
</organism>
<feature type="compositionally biased region" description="Acidic residues" evidence="1">
    <location>
        <begin position="157"/>
        <end position="182"/>
    </location>
</feature>
<dbReference type="Proteomes" id="UP000249842">
    <property type="component" value="Unassembled WGS sequence"/>
</dbReference>
<name>A0A328B4M3_9CAUL</name>
<gene>
    <name evidence="2" type="ORF">DJ021_14125</name>
</gene>
<evidence type="ECO:0000313" key="2">
    <source>
        <dbReference type="EMBL" id="RAK60866.1"/>
    </source>
</evidence>
<dbReference type="EMBL" id="QFYP01000001">
    <property type="protein sequence ID" value="RAK60866.1"/>
    <property type="molecule type" value="Genomic_DNA"/>
</dbReference>
<dbReference type="OrthoDB" id="7210775at2"/>
<proteinExistence type="predicted"/>
<dbReference type="Gene3D" id="1.10.10.60">
    <property type="entry name" value="Homeodomain-like"/>
    <property type="match status" value="1"/>
</dbReference>
<evidence type="ECO:0000256" key="1">
    <source>
        <dbReference type="SAM" id="MobiDB-lite"/>
    </source>
</evidence>
<dbReference type="Pfam" id="PF20901">
    <property type="entry name" value="Sf6_terminase"/>
    <property type="match status" value="1"/>
</dbReference>
<dbReference type="InterPro" id="IPR048683">
    <property type="entry name" value="Sf6_terminase"/>
</dbReference>
<dbReference type="RefSeq" id="WP_111458158.1">
    <property type="nucleotide sequence ID" value="NZ_QFYP01000001.1"/>
</dbReference>
<dbReference type="AlphaFoldDB" id="A0A328B4M3"/>
<protein>
    <recommendedName>
        <fullName evidence="4">Terminase small subunit</fullName>
    </recommendedName>
</protein>
<evidence type="ECO:0000313" key="3">
    <source>
        <dbReference type="Proteomes" id="UP000249842"/>
    </source>
</evidence>
<sequence length="182" mass="19975">MPAKKQPDANGVRTLIRYSPEVAQEICERLAQGEVWFRICNTGRMPSYGTLYQWRAKHPEFAEAYAQAKEMCADFRADKALVVAEAATAATVSADRLHVSALQWRAAKGAPHLYGAKAEANGAGGGERRLVIEVRRFERATRPDGTVYVREVLPPPEPDDDEDDFGDEVGEAGDDGLDGEIL</sequence>
<evidence type="ECO:0008006" key="4">
    <source>
        <dbReference type="Google" id="ProtNLM"/>
    </source>
</evidence>
<feature type="region of interest" description="Disordered" evidence="1">
    <location>
        <begin position="149"/>
        <end position="182"/>
    </location>
</feature>
<reference evidence="3" key="1">
    <citation type="submission" date="2018-05" db="EMBL/GenBank/DDBJ databases">
        <authorList>
            <person name="Li X."/>
        </authorList>
    </citation>
    <scope>NUCLEOTIDE SEQUENCE [LARGE SCALE GENOMIC DNA]</scope>
    <source>
        <strain evidence="3">HKS-05</strain>
    </source>
</reference>